<keyword evidence="3" id="KW-1185">Reference proteome</keyword>
<protein>
    <recommendedName>
        <fullName evidence="1">DUF427 domain-containing protein</fullName>
    </recommendedName>
</protein>
<evidence type="ECO:0000259" key="1">
    <source>
        <dbReference type="Pfam" id="PF04248"/>
    </source>
</evidence>
<dbReference type="Pfam" id="PF04248">
    <property type="entry name" value="NTP_transf_9"/>
    <property type="match status" value="2"/>
</dbReference>
<dbReference type="AlphaFoldDB" id="A0A510HLA0"/>
<proteinExistence type="predicted"/>
<name>A0A510HLA0_9ACTN</name>
<gene>
    <name evidence="2" type="ORF">RxyAA322_26650</name>
</gene>
<dbReference type="EMBL" id="AP019791">
    <property type="protein sequence ID" value="BBL80811.1"/>
    <property type="molecule type" value="Genomic_DNA"/>
</dbReference>
<dbReference type="RefSeq" id="WP_143528781.1">
    <property type="nucleotide sequence ID" value="NZ_AP019791.1"/>
</dbReference>
<dbReference type="Proteomes" id="UP000318065">
    <property type="component" value="Chromosome"/>
</dbReference>
<accession>A0A510HLA0</accession>
<organism evidence="2 3">
    <name type="scientific">Rubrobacter xylanophilus</name>
    <dbReference type="NCBI Taxonomy" id="49319"/>
    <lineage>
        <taxon>Bacteria</taxon>
        <taxon>Bacillati</taxon>
        <taxon>Actinomycetota</taxon>
        <taxon>Rubrobacteria</taxon>
        <taxon>Rubrobacterales</taxon>
        <taxon>Rubrobacteraceae</taxon>
        <taxon>Rubrobacter</taxon>
    </lineage>
</organism>
<evidence type="ECO:0000313" key="3">
    <source>
        <dbReference type="Proteomes" id="UP000318065"/>
    </source>
</evidence>
<dbReference type="InterPro" id="IPR007361">
    <property type="entry name" value="DUF427"/>
</dbReference>
<dbReference type="Gene3D" id="2.170.150.40">
    <property type="entry name" value="Domain of unknown function (DUF427)"/>
    <property type="match status" value="2"/>
</dbReference>
<feature type="domain" description="DUF427" evidence="1">
    <location>
        <begin position="38"/>
        <end position="130"/>
    </location>
</feature>
<reference evidence="2" key="1">
    <citation type="journal article" date="2019" name="Microbiol. Resour. Announc.">
        <title>Complete Genome Sequence of Rubrobacter xylanophilus Strain AA3-22, Isolated from Arima Onsen in Japan.</title>
        <authorList>
            <person name="Tomariguchi N."/>
            <person name="Miyazaki K."/>
        </authorList>
    </citation>
    <scope>NUCLEOTIDE SEQUENCE [LARGE SCALE GENOMIC DNA]</scope>
    <source>
        <strain evidence="2">AA3-22</strain>
    </source>
</reference>
<dbReference type="PANTHER" id="PTHR34310">
    <property type="entry name" value="DUF427 DOMAIN PROTEIN (AFU_ORTHOLOGUE AFUA_3G02220)"/>
    <property type="match status" value="1"/>
</dbReference>
<dbReference type="InterPro" id="IPR038694">
    <property type="entry name" value="DUF427_sf"/>
</dbReference>
<sequence length="274" mass="31744">MSLTIGTGPFGPQGGEFNFEVKAPRGHVLYFEDSPRQVRVELGGETVADSRRMKLLHEAGLLPVYYFPEEDVRMELLERTDHTTRCPFKGEAVYWTVRAGGKTAQNAAWAYPEPLEGAPRLGGYIAFYWDRMDRWFEEDEEVDVHPRDPYHRIDVLRSSRHVRISVNGEPVAESRRPVILFETGLPPRYYIPREDFREELLVPSESTSVCPYKGVASYWSVRAGDRTEEDVVWSYPEPRRDAEKVRGLLCFFNERVELEVDGEVQERPVTQWSR</sequence>
<evidence type="ECO:0000313" key="2">
    <source>
        <dbReference type="EMBL" id="BBL80811.1"/>
    </source>
</evidence>
<feature type="domain" description="DUF427" evidence="1">
    <location>
        <begin position="162"/>
        <end position="254"/>
    </location>
</feature>
<dbReference type="PANTHER" id="PTHR34310:SF9">
    <property type="entry name" value="BLR5716 PROTEIN"/>
    <property type="match status" value="1"/>
</dbReference>
<dbReference type="OrthoDB" id="285364at2"/>